<evidence type="ECO:0000256" key="2">
    <source>
        <dbReference type="ARBA" id="ARBA00023163"/>
    </source>
</evidence>
<dbReference type="RefSeq" id="WP_023393043.1">
    <property type="nucleotide sequence ID" value="NZ_ASGZ01000005.1"/>
</dbReference>
<keyword evidence="6" id="KW-1185">Reference proteome</keyword>
<keyword evidence="2" id="KW-0804">Transcription</keyword>
<dbReference type="PANTHER" id="PTHR34236:SF1">
    <property type="entry name" value="DIMETHYL SULFOXIDE REDUCTASE TRANSCRIPTIONAL ACTIVATOR"/>
    <property type="match status" value="1"/>
</dbReference>
<dbReference type="EMBL" id="ASGZ01000005">
    <property type="protein sequence ID" value="ESP89768.1"/>
    <property type="molecule type" value="Genomic_DNA"/>
</dbReference>
<dbReference type="Proteomes" id="UP000017840">
    <property type="component" value="Unassembled WGS sequence"/>
</dbReference>
<organism evidence="5 6">
    <name type="scientific">Candidatus Halobonum tyrrellensis G22</name>
    <dbReference type="NCBI Taxonomy" id="1324957"/>
    <lineage>
        <taxon>Archaea</taxon>
        <taxon>Methanobacteriati</taxon>
        <taxon>Methanobacteriota</taxon>
        <taxon>Stenosarchaea group</taxon>
        <taxon>Halobacteria</taxon>
        <taxon>Halobacteriales</taxon>
        <taxon>Haloferacaceae</taxon>
        <taxon>Candidatus Halobonum</taxon>
    </lineage>
</organism>
<proteinExistence type="predicted"/>
<dbReference type="InterPro" id="IPR007050">
    <property type="entry name" value="HTH_bacterioopsin"/>
</dbReference>
<protein>
    <submittedName>
        <fullName evidence="5">Bacterio-opsin activator HTH domain-containing protein</fullName>
    </submittedName>
</protein>
<name>V4HJ06_9EURY</name>
<dbReference type="Pfam" id="PF24281">
    <property type="entry name" value="HVO_2928_N"/>
    <property type="match status" value="1"/>
</dbReference>
<dbReference type="PANTHER" id="PTHR34236">
    <property type="entry name" value="DIMETHYL SULFOXIDE REDUCTASE TRANSCRIPTIONAL ACTIVATOR"/>
    <property type="match status" value="1"/>
</dbReference>
<feature type="domain" description="HTH bat-type" evidence="3">
    <location>
        <begin position="183"/>
        <end position="230"/>
    </location>
</feature>
<evidence type="ECO:0000313" key="5">
    <source>
        <dbReference type="EMBL" id="ESP89768.1"/>
    </source>
</evidence>
<evidence type="ECO:0000259" key="3">
    <source>
        <dbReference type="Pfam" id="PF04967"/>
    </source>
</evidence>
<keyword evidence="1" id="KW-0805">Transcription regulation</keyword>
<dbReference type="Pfam" id="PF04967">
    <property type="entry name" value="HTH_10"/>
    <property type="match status" value="1"/>
</dbReference>
<gene>
    <name evidence="5" type="ORF">K933_02256</name>
</gene>
<reference evidence="5 6" key="1">
    <citation type="journal article" date="2013" name="Genome Announc.">
        <title>Draft Genome Sequence of 'Candidatus Halobonum tyrrellensis' Strain G22, Isolated from the Hypersaline Waters of Lake Tyrrell, Australia.</title>
        <authorList>
            <person name="Ugalde J.A."/>
            <person name="Narasingarao P."/>
            <person name="Kuo S."/>
            <person name="Podell S."/>
            <person name="Allen E.E."/>
        </authorList>
    </citation>
    <scope>NUCLEOTIDE SEQUENCE [LARGE SCALE GENOMIC DNA]</scope>
    <source>
        <strain evidence="5 6">G22</strain>
    </source>
</reference>
<dbReference type="OrthoDB" id="198846at2157"/>
<comment type="caution">
    <text evidence="5">The sequence shown here is derived from an EMBL/GenBank/DDBJ whole genome shotgun (WGS) entry which is preliminary data.</text>
</comment>
<feature type="domain" description="HVO-2928 N-terminal" evidence="4">
    <location>
        <begin position="3"/>
        <end position="170"/>
    </location>
</feature>
<dbReference type="InterPro" id="IPR056529">
    <property type="entry name" value="HVO_2928_N"/>
</dbReference>
<dbReference type="AlphaFoldDB" id="V4HJ06"/>
<evidence type="ECO:0000313" key="6">
    <source>
        <dbReference type="Proteomes" id="UP000017840"/>
    </source>
</evidence>
<evidence type="ECO:0000256" key="1">
    <source>
        <dbReference type="ARBA" id="ARBA00023015"/>
    </source>
</evidence>
<dbReference type="eggNOG" id="arCOG02274">
    <property type="taxonomic scope" value="Archaea"/>
</dbReference>
<accession>V4HJ06</accession>
<evidence type="ECO:0000259" key="4">
    <source>
        <dbReference type="Pfam" id="PF24281"/>
    </source>
</evidence>
<sequence length="252" mass="28112">MREFEFVVTYDEGADDLMDVYIDNPSLSSHTRSCHVTGNTMWRVDEVTGPREALGAYDRALEGLSRCSSLRGMGGCEVDWEYEVLGSYPTGRVVYSRQSEGRGCRSIPYLAAEYLGDGLLLRARQRHGEYRWQILAADDAAMSDVYDELDRNLREGLTLEFDRVEHASDWHDRRPAAPALSVEQREAIELAVAYGYYERPRRASLQEIADSEGLPTSTLQYRVTRAEAGLARAFLADEAGAPARSPAATGSD</sequence>